<dbReference type="InterPro" id="IPR006500">
    <property type="entry name" value="Helicase_put_C_phage/plasmid"/>
</dbReference>
<dbReference type="SMART" id="SM00885">
    <property type="entry name" value="D5_N"/>
    <property type="match status" value="1"/>
</dbReference>
<keyword evidence="7" id="KW-1185">Reference proteome</keyword>
<dbReference type="InterPro" id="IPR014818">
    <property type="entry name" value="Phage/plasmid_primase_P4_C"/>
</dbReference>
<name>A0A223SCW9_9ACTN</name>
<accession>A0A223SCW9</accession>
<feature type="domain" description="SF3 helicase" evidence="5">
    <location>
        <begin position="547"/>
        <end position="710"/>
    </location>
</feature>
<reference evidence="6 7" key="1">
    <citation type="submission" date="2017-08" db="EMBL/GenBank/DDBJ databases">
        <title>The complete genome sequence of Nocardiopsis gilva YIM 90087.</title>
        <authorList>
            <person name="Yin M."/>
            <person name="Tang S."/>
        </authorList>
    </citation>
    <scope>NUCLEOTIDE SEQUENCE [LARGE SCALE GENOMIC DNA]</scope>
    <source>
        <strain evidence="6 7">YIM 90087</strain>
    </source>
</reference>
<dbReference type="GO" id="GO:0005524">
    <property type="term" value="F:ATP binding"/>
    <property type="evidence" value="ECO:0007669"/>
    <property type="project" value="UniProtKB-KW"/>
</dbReference>
<dbReference type="InterPro" id="IPR051620">
    <property type="entry name" value="ORF904-like_C"/>
</dbReference>
<dbReference type="NCBIfam" id="TIGR01613">
    <property type="entry name" value="primase_Cterm"/>
    <property type="match status" value="1"/>
</dbReference>
<dbReference type="PROSITE" id="PS51206">
    <property type="entry name" value="SF3_HELICASE_1"/>
    <property type="match status" value="1"/>
</dbReference>
<sequence length="838" mass="90578">MSGPTDPQPHQHDPDRTHVPHTLNAALALHAAGLCVIPAASDGTKAPGTGRWRDYMTARPGEDRVRAWFAHGHPGVGIVAGAVSGGLVALDVEGRAVDEGIFAQYVELADNSGLGDALRQVMGGYTESTASGGLHLLWRVDDGQGVANTKLASRPSTAEELAENPNQRTQVLIETKSEGGFLVVAPSHGPVHPNGGRWTLQSGGPDTIAVLNREHSDALLELARMLDETPPPAAMPQTATPSSTGGGTSPGDDYEARTDWSDILTPHGWTELWTSGRTRYWRRPGKRMGVSATTGRAEDRDRLYVFTTSAEFASETPYTKFGAYALLEHGGDYRAAARALKQAGYGKPAPDPSRPRLTLVGGTRFSQPGTAPIEGTAALSVDEPAPSAGPDTYTRTDDGNALRLVDEHAHQVRHCPQRGWLVWDGHRWTWDDRGRVRELARAIARSLPDEAKEDAGHKARSLSARGLEAMVKVAQTDPRIVTPLAELDGDPWQLNTPSGVVDLRTGTLGAPDPAALHTRSTLVAPDFDAPAERWGQFLTDTFGGDPTLIAYVQRLLGLSLIGTVVEQLLPFAFGDGANGKSTLADTVMRLVGIGETGYAISAPSEMLLASSANSHPTEIARLAGARLVVASELDDGQRFAEARIKMLTGRDVITGRFMRQDFFSFTPTHTLWLLGNHQPQVRTGGPAFWRRLRLVPFLHTVPEDRRDPHLEEKLVDGEGPAILAWLIRGAADYLAQGLPTPESVRLATRSYEQDQDTVARFLTDMCTLGDPSQQHMSIVGGKLRAAYEAWCRSEGEEPVSAKKFTTELKRHGVTTKRSASTRYYAGVHLNHTADESGW</sequence>
<dbReference type="Gene3D" id="3.40.50.300">
    <property type="entry name" value="P-loop containing nucleotide triphosphate hydrolases"/>
    <property type="match status" value="1"/>
</dbReference>
<evidence type="ECO:0000256" key="1">
    <source>
        <dbReference type="ARBA" id="ARBA00022741"/>
    </source>
</evidence>
<dbReference type="SMART" id="SM00943">
    <property type="entry name" value="Prim-Pol"/>
    <property type="match status" value="1"/>
</dbReference>
<dbReference type="Gene3D" id="3.30.720.160">
    <property type="entry name" value="Bifunctional DNA primase/polymerase, N-terminal"/>
    <property type="match status" value="1"/>
</dbReference>
<evidence type="ECO:0000256" key="2">
    <source>
        <dbReference type="ARBA" id="ARBA00022801"/>
    </source>
</evidence>
<keyword evidence="1" id="KW-0547">Nucleotide-binding</keyword>
<evidence type="ECO:0000256" key="4">
    <source>
        <dbReference type="SAM" id="MobiDB-lite"/>
    </source>
</evidence>
<organism evidence="6 7">
    <name type="scientific">Nocardiopsis gilva YIM 90087</name>
    <dbReference type="NCBI Taxonomy" id="1235441"/>
    <lineage>
        <taxon>Bacteria</taxon>
        <taxon>Bacillati</taxon>
        <taxon>Actinomycetota</taxon>
        <taxon>Actinomycetes</taxon>
        <taxon>Streptosporangiales</taxon>
        <taxon>Nocardiopsidaceae</taxon>
        <taxon>Nocardiopsis</taxon>
    </lineage>
</organism>
<dbReference type="PANTHER" id="PTHR35372:SF2">
    <property type="entry name" value="SF3 HELICASE DOMAIN-CONTAINING PROTEIN"/>
    <property type="match status" value="1"/>
</dbReference>
<dbReference type="Pfam" id="PF19263">
    <property type="entry name" value="DUF5906"/>
    <property type="match status" value="1"/>
</dbReference>
<dbReference type="InterPro" id="IPR027417">
    <property type="entry name" value="P-loop_NTPase"/>
</dbReference>
<dbReference type="Pfam" id="PF08706">
    <property type="entry name" value="D5_N"/>
    <property type="match status" value="1"/>
</dbReference>
<keyword evidence="2" id="KW-0378">Hydrolase</keyword>
<protein>
    <recommendedName>
        <fullName evidence="5">SF3 helicase domain-containing protein</fullName>
    </recommendedName>
</protein>
<dbReference type="InterPro" id="IPR014015">
    <property type="entry name" value="Helicase_SF3_DNA-vir"/>
</dbReference>
<evidence type="ECO:0000313" key="6">
    <source>
        <dbReference type="EMBL" id="ASU85952.1"/>
    </source>
</evidence>
<dbReference type="InterPro" id="IPR045455">
    <property type="entry name" value="NrS-1_pol-like_helicase"/>
</dbReference>
<dbReference type="SUPFAM" id="SSF56747">
    <property type="entry name" value="Prim-pol domain"/>
    <property type="match status" value="1"/>
</dbReference>
<dbReference type="OrthoDB" id="9763644at2"/>
<gene>
    <name evidence="6" type="ORF">CDO52_00035</name>
</gene>
<evidence type="ECO:0000313" key="7">
    <source>
        <dbReference type="Proteomes" id="UP000215005"/>
    </source>
</evidence>
<proteinExistence type="predicted"/>
<dbReference type="RefSeq" id="WP_094932781.1">
    <property type="nucleotide sequence ID" value="NZ_CP022753.1"/>
</dbReference>
<evidence type="ECO:0000259" key="5">
    <source>
        <dbReference type="PROSITE" id="PS51206"/>
    </source>
</evidence>
<dbReference type="AlphaFoldDB" id="A0A223SCW9"/>
<evidence type="ECO:0000256" key="3">
    <source>
        <dbReference type="ARBA" id="ARBA00022840"/>
    </source>
</evidence>
<dbReference type="PANTHER" id="PTHR35372">
    <property type="entry name" value="ATP BINDING PROTEIN-RELATED"/>
    <property type="match status" value="1"/>
</dbReference>
<dbReference type="InterPro" id="IPR015330">
    <property type="entry name" value="DNA_primase/pol_bifunc_N"/>
</dbReference>
<dbReference type="Proteomes" id="UP000215005">
    <property type="component" value="Chromosome"/>
</dbReference>
<feature type="region of interest" description="Disordered" evidence="4">
    <location>
        <begin position="229"/>
        <end position="254"/>
    </location>
</feature>
<dbReference type="EMBL" id="CP022753">
    <property type="protein sequence ID" value="ASU85952.1"/>
    <property type="molecule type" value="Genomic_DNA"/>
</dbReference>
<dbReference type="KEGG" id="ngv:CDO52_00035"/>
<dbReference type="GO" id="GO:0016787">
    <property type="term" value="F:hydrolase activity"/>
    <property type="evidence" value="ECO:0007669"/>
    <property type="project" value="UniProtKB-KW"/>
</dbReference>
<keyword evidence="3" id="KW-0067">ATP-binding</keyword>